<name>A0A0F8XL09_9ZZZZ</name>
<organism evidence="1">
    <name type="scientific">marine sediment metagenome</name>
    <dbReference type="NCBI Taxonomy" id="412755"/>
    <lineage>
        <taxon>unclassified sequences</taxon>
        <taxon>metagenomes</taxon>
        <taxon>ecological metagenomes</taxon>
    </lineage>
</organism>
<proteinExistence type="predicted"/>
<dbReference type="AlphaFoldDB" id="A0A0F8XL09"/>
<accession>A0A0F8XL09</accession>
<sequence length="65" mass="7410">MDTNHVYIARYGQFRFECKKRKATVECKPYFTGKAGAKRFAYCPVCGTSLKDDFEDDVNMAMGTP</sequence>
<reference evidence="1" key="1">
    <citation type="journal article" date="2015" name="Nature">
        <title>Complex archaea that bridge the gap between prokaryotes and eukaryotes.</title>
        <authorList>
            <person name="Spang A."/>
            <person name="Saw J.H."/>
            <person name="Jorgensen S.L."/>
            <person name="Zaremba-Niedzwiedzka K."/>
            <person name="Martijn J."/>
            <person name="Lind A.E."/>
            <person name="van Eijk R."/>
            <person name="Schleper C."/>
            <person name="Guy L."/>
            <person name="Ettema T.J."/>
        </authorList>
    </citation>
    <scope>NUCLEOTIDE SEQUENCE</scope>
</reference>
<dbReference type="EMBL" id="LAZR01062312">
    <property type="protein sequence ID" value="KKK61780.1"/>
    <property type="molecule type" value="Genomic_DNA"/>
</dbReference>
<comment type="caution">
    <text evidence="1">The sequence shown here is derived from an EMBL/GenBank/DDBJ whole genome shotgun (WGS) entry which is preliminary data.</text>
</comment>
<gene>
    <name evidence="1" type="ORF">LCGC14_3010880</name>
</gene>
<evidence type="ECO:0000313" key="1">
    <source>
        <dbReference type="EMBL" id="KKK61780.1"/>
    </source>
</evidence>
<protein>
    <submittedName>
        <fullName evidence="1">Uncharacterized protein</fullName>
    </submittedName>
</protein>